<dbReference type="PANTHER" id="PTHR20982">
    <property type="entry name" value="RIBOSOME RECYCLING FACTOR"/>
    <property type="match status" value="1"/>
</dbReference>
<comment type="similarity">
    <text evidence="2">Belongs to the RRF family.</text>
</comment>
<dbReference type="InterPro" id="IPR036191">
    <property type="entry name" value="RRF_sf"/>
</dbReference>
<dbReference type="InterPro" id="IPR002661">
    <property type="entry name" value="Ribosome_recyc_fac"/>
</dbReference>
<keyword evidence="8" id="KW-1185">Reference proteome</keyword>
<dbReference type="AlphaFoldDB" id="A0A4S4E3G9"/>
<gene>
    <name evidence="7" type="ORF">TEA_019731</name>
</gene>
<comment type="function">
    <text evidence="1">Responsible for the release of ribosomes from messenger RNA at the termination of chloroplastic protein biosynthesis.</text>
</comment>
<organism evidence="7 8">
    <name type="scientific">Camellia sinensis var. sinensis</name>
    <name type="common">China tea</name>
    <dbReference type="NCBI Taxonomy" id="542762"/>
    <lineage>
        <taxon>Eukaryota</taxon>
        <taxon>Viridiplantae</taxon>
        <taxon>Streptophyta</taxon>
        <taxon>Embryophyta</taxon>
        <taxon>Tracheophyta</taxon>
        <taxon>Spermatophyta</taxon>
        <taxon>Magnoliopsida</taxon>
        <taxon>eudicotyledons</taxon>
        <taxon>Gunneridae</taxon>
        <taxon>Pentapetalae</taxon>
        <taxon>asterids</taxon>
        <taxon>Ericales</taxon>
        <taxon>Theaceae</taxon>
        <taxon>Camellia</taxon>
    </lineage>
</organism>
<feature type="domain" description="Ribosome recycling factor" evidence="6">
    <location>
        <begin position="230"/>
        <end position="298"/>
    </location>
</feature>
<evidence type="ECO:0000313" key="7">
    <source>
        <dbReference type="EMBL" id="THG09766.1"/>
    </source>
</evidence>
<dbReference type="Gene3D" id="1.10.132.20">
    <property type="entry name" value="Ribosome-recycling factor"/>
    <property type="match status" value="1"/>
</dbReference>
<comment type="caution">
    <text evidence="7">The sequence shown here is derived from an EMBL/GenBank/DDBJ whole genome shotgun (WGS) entry which is preliminary data.</text>
</comment>
<dbReference type="GO" id="GO:0005739">
    <property type="term" value="C:mitochondrion"/>
    <property type="evidence" value="ECO:0007669"/>
    <property type="project" value="TreeGrafter"/>
</dbReference>
<evidence type="ECO:0000313" key="8">
    <source>
        <dbReference type="Proteomes" id="UP000306102"/>
    </source>
</evidence>
<accession>A0A4S4E3G9</accession>
<name>A0A4S4E3G9_CAMSN</name>
<dbReference type="SUPFAM" id="SSF55194">
    <property type="entry name" value="Ribosome recycling factor, RRF"/>
    <property type="match status" value="1"/>
</dbReference>
<evidence type="ECO:0000259" key="6">
    <source>
        <dbReference type="Pfam" id="PF01765"/>
    </source>
</evidence>
<evidence type="ECO:0000256" key="4">
    <source>
        <dbReference type="ARBA" id="ARBA00022917"/>
    </source>
</evidence>
<dbReference type="GO" id="GO:0043023">
    <property type="term" value="F:ribosomal large subunit binding"/>
    <property type="evidence" value="ECO:0007669"/>
    <property type="project" value="TreeGrafter"/>
</dbReference>
<evidence type="ECO:0000256" key="2">
    <source>
        <dbReference type="ARBA" id="ARBA00005912"/>
    </source>
</evidence>
<dbReference type="STRING" id="542762.A0A4S4E3G9"/>
<dbReference type="Pfam" id="PF01765">
    <property type="entry name" value="RRF"/>
    <property type="match status" value="1"/>
</dbReference>
<dbReference type="GO" id="GO:0006412">
    <property type="term" value="P:translation"/>
    <property type="evidence" value="ECO:0007669"/>
    <property type="project" value="UniProtKB-KW"/>
</dbReference>
<evidence type="ECO:0000256" key="1">
    <source>
        <dbReference type="ARBA" id="ARBA00002952"/>
    </source>
</evidence>
<proteinExistence type="inferred from homology"/>
<reference evidence="7 8" key="1">
    <citation type="journal article" date="2018" name="Proc. Natl. Acad. Sci. U.S.A.">
        <title>Draft genome sequence of Camellia sinensis var. sinensis provides insights into the evolution of the tea genome and tea quality.</title>
        <authorList>
            <person name="Wei C."/>
            <person name="Yang H."/>
            <person name="Wang S."/>
            <person name="Zhao J."/>
            <person name="Liu C."/>
            <person name="Gao L."/>
            <person name="Xia E."/>
            <person name="Lu Y."/>
            <person name="Tai Y."/>
            <person name="She G."/>
            <person name="Sun J."/>
            <person name="Cao H."/>
            <person name="Tong W."/>
            <person name="Gao Q."/>
            <person name="Li Y."/>
            <person name="Deng W."/>
            <person name="Jiang X."/>
            <person name="Wang W."/>
            <person name="Chen Q."/>
            <person name="Zhang S."/>
            <person name="Li H."/>
            <person name="Wu J."/>
            <person name="Wang P."/>
            <person name="Li P."/>
            <person name="Shi C."/>
            <person name="Zheng F."/>
            <person name="Jian J."/>
            <person name="Huang B."/>
            <person name="Shan D."/>
            <person name="Shi M."/>
            <person name="Fang C."/>
            <person name="Yue Y."/>
            <person name="Li F."/>
            <person name="Li D."/>
            <person name="Wei S."/>
            <person name="Han B."/>
            <person name="Jiang C."/>
            <person name="Yin Y."/>
            <person name="Xia T."/>
            <person name="Zhang Z."/>
            <person name="Bennetzen J.L."/>
            <person name="Zhao S."/>
            <person name="Wan X."/>
        </authorList>
    </citation>
    <scope>NUCLEOTIDE SEQUENCE [LARGE SCALE GENOMIC DNA]</scope>
    <source>
        <strain evidence="8">cv. Shuchazao</strain>
        <tissue evidence="7">Leaf</tissue>
    </source>
</reference>
<dbReference type="EMBL" id="SDRB02008277">
    <property type="protein sequence ID" value="THG09766.1"/>
    <property type="molecule type" value="Genomic_DNA"/>
</dbReference>
<sequence>MVVSLVPWQQMIELMQISQASLTQGDQKPWVRALCTELHSGNLYRPVEVVLAEGLTVKHQYGRTSETEPNIRDCSTDNGRMRSLGSCSEVQKAKAGCSEISSEQGKLRILMCQTLKFSSCSRVHYARSCTVMQGYPEQGVQGIQSGGAVSWQSKLKSQLSMWVWRGRIVGSIHYPHGKEPTIHIVPVEGVLAKGLTVKHQNGRTSETEPNIRDCSTDNGRMRSLGSCSEAVCKVVTKSSEDVKQSIRRARQKALDTMKKAGSSFPKDDAKRLEKEVDELTKKFIKSAEDMCKVKEKEIAAG</sequence>
<keyword evidence="4" id="KW-0648">Protein biosynthesis</keyword>
<dbReference type="PANTHER" id="PTHR20982:SF3">
    <property type="entry name" value="MITOCHONDRIAL RIBOSOME RECYCLING FACTOR PSEUDO 1"/>
    <property type="match status" value="1"/>
</dbReference>
<dbReference type="InterPro" id="IPR023584">
    <property type="entry name" value="Ribosome_recyc_fac_dom"/>
</dbReference>
<evidence type="ECO:0000256" key="3">
    <source>
        <dbReference type="ARBA" id="ARBA00014063"/>
    </source>
</evidence>
<dbReference type="Proteomes" id="UP000306102">
    <property type="component" value="Unassembled WGS sequence"/>
</dbReference>
<evidence type="ECO:0000256" key="5">
    <source>
        <dbReference type="ARBA" id="ARBA00032397"/>
    </source>
</evidence>
<protein>
    <recommendedName>
        <fullName evidence="3">Ribosome-recycling factor, chloroplastic</fullName>
    </recommendedName>
    <alternativeName>
        <fullName evidence="5">Ribosome-releasing factor, chloroplastic</fullName>
    </alternativeName>
</protein>